<keyword evidence="3" id="KW-1185">Reference proteome</keyword>
<evidence type="ECO:0000313" key="3">
    <source>
        <dbReference type="Proteomes" id="UP000002595"/>
    </source>
</evidence>
<sequence>MGVKDPKAIILEILKREGPVPVYRLAKALGVSYGAVQWYIYTLEKEGVVETVKIGKRRYVVLKASDWMGNVKVGDILDEFLLTLSALGVKPEMTLREALETLEKRAPHIAELLRRMMEKI</sequence>
<dbReference type="Proteomes" id="UP000002595">
    <property type="component" value="Chromosome"/>
</dbReference>
<proteinExistence type="predicted"/>
<dbReference type="PANTHER" id="PTHR36216">
    <property type="entry name" value="TRANSCRIPTIONAL REGULATOR, TRMB"/>
    <property type="match status" value="1"/>
</dbReference>
<dbReference type="eggNOG" id="arCOG00737">
    <property type="taxonomic scope" value="Archaea"/>
</dbReference>
<dbReference type="CDD" id="cd00090">
    <property type="entry name" value="HTH_ARSR"/>
    <property type="match status" value="1"/>
</dbReference>
<dbReference type="HOGENOM" id="CLU_157721_0_0_2"/>
<feature type="domain" description="HTH arsR-type" evidence="1">
    <location>
        <begin position="7"/>
        <end position="82"/>
    </location>
</feature>
<dbReference type="Pfam" id="PF13412">
    <property type="entry name" value="HTH_24"/>
    <property type="match status" value="1"/>
</dbReference>
<dbReference type="InterPro" id="IPR036388">
    <property type="entry name" value="WH-like_DNA-bd_sf"/>
</dbReference>
<protein>
    <submittedName>
        <fullName evidence="2">Transcriptional regulator</fullName>
    </submittedName>
</protein>
<dbReference type="InterPro" id="IPR011991">
    <property type="entry name" value="ArsR-like_HTH"/>
</dbReference>
<reference evidence="2" key="1">
    <citation type="submission" date="2006-12" db="EMBL/GenBank/DDBJ databases">
        <title>Complete sequence of Pyrobaculum islandicum DSM 4184.</title>
        <authorList>
            <person name="Copeland A."/>
            <person name="Lucas S."/>
            <person name="Lapidus A."/>
            <person name="Barry K."/>
            <person name="Detter J.C."/>
            <person name="Glavina del Rio T."/>
            <person name="Dalin E."/>
            <person name="Tice H."/>
            <person name="Pitluck S."/>
            <person name="Meincke L."/>
            <person name="Brettin T."/>
            <person name="Bruce D."/>
            <person name="Han C."/>
            <person name="Tapia R."/>
            <person name="Gilna P."/>
            <person name="Schmutz J."/>
            <person name="Larimer F."/>
            <person name="Land M."/>
            <person name="Hauser L."/>
            <person name="Kyrpides N."/>
            <person name="Mikhailova N."/>
            <person name="Cozen A.E."/>
            <person name="Fitz-Gibbon S.T."/>
            <person name="House C.H."/>
            <person name="Saltikov C."/>
            <person name="Lowe T."/>
            <person name="Richardson P."/>
        </authorList>
    </citation>
    <scope>NUCLEOTIDE SEQUENCE [LARGE SCALE GENOMIC DNA]</scope>
    <source>
        <strain evidence="2">DSM 4184</strain>
    </source>
</reference>
<dbReference type="InterPro" id="IPR036390">
    <property type="entry name" value="WH_DNA-bd_sf"/>
</dbReference>
<dbReference type="OrthoDB" id="28610at2157"/>
<dbReference type="GeneID" id="4617151"/>
<evidence type="ECO:0000313" key="2">
    <source>
        <dbReference type="EMBL" id="ABL88986.1"/>
    </source>
</evidence>
<evidence type="ECO:0000259" key="1">
    <source>
        <dbReference type="SMART" id="SM00418"/>
    </source>
</evidence>
<dbReference type="SMART" id="SM00418">
    <property type="entry name" value="HTH_ARSR"/>
    <property type="match status" value="1"/>
</dbReference>
<dbReference type="EMBL" id="CP000504">
    <property type="protein sequence ID" value="ABL88986.1"/>
    <property type="molecule type" value="Genomic_DNA"/>
</dbReference>
<dbReference type="RefSeq" id="WP_011763561.1">
    <property type="nucleotide sequence ID" value="NC_008701.1"/>
</dbReference>
<organism evidence="2 3">
    <name type="scientific">Pyrobaculum islandicum (strain DSM 4184 / JCM 9189 / GEO3)</name>
    <dbReference type="NCBI Taxonomy" id="384616"/>
    <lineage>
        <taxon>Archaea</taxon>
        <taxon>Thermoproteota</taxon>
        <taxon>Thermoprotei</taxon>
        <taxon>Thermoproteales</taxon>
        <taxon>Thermoproteaceae</taxon>
        <taxon>Pyrobaculum</taxon>
    </lineage>
</organism>
<name>A1RVK4_PYRIL</name>
<dbReference type="SUPFAM" id="SSF46785">
    <property type="entry name" value="Winged helix' DNA-binding domain"/>
    <property type="match status" value="1"/>
</dbReference>
<dbReference type="AlphaFoldDB" id="A1RVK4"/>
<dbReference type="Gene3D" id="1.10.10.10">
    <property type="entry name" value="Winged helix-like DNA-binding domain superfamily/Winged helix DNA-binding domain"/>
    <property type="match status" value="1"/>
</dbReference>
<dbReference type="PANTHER" id="PTHR36216:SF1">
    <property type="entry name" value="HTH ARSR-TYPE DOMAIN-CONTAINING PROTEIN"/>
    <property type="match status" value="1"/>
</dbReference>
<dbReference type="InterPro" id="IPR001845">
    <property type="entry name" value="HTH_ArsR_DNA-bd_dom"/>
</dbReference>
<dbReference type="KEGG" id="pis:Pisl_1838"/>
<dbReference type="GO" id="GO:0003700">
    <property type="term" value="F:DNA-binding transcription factor activity"/>
    <property type="evidence" value="ECO:0007669"/>
    <property type="project" value="InterPro"/>
</dbReference>
<accession>A1RVK4</accession>
<gene>
    <name evidence="2" type="ordered locus">Pisl_1838</name>
</gene>
<dbReference type="STRING" id="384616.Pisl_1838"/>